<dbReference type="Gene3D" id="3.30.1540.10">
    <property type="entry name" value="formyl-coa transferase, domain 3"/>
    <property type="match status" value="1"/>
</dbReference>
<name>A0ABV6KZQ2_9SPHI</name>
<accession>A0ABV6KZQ2</accession>
<reference evidence="2 3" key="1">
    <citation type="submission" date="2024-09" db="EMBL/GenBank/DDBJ databases">
        <authorList>
            <person name="Sun Q."/>
            <person name="Mori K."/>
        </authorList>
    </citation>
    <scope>NUCLEOTIDE SEQUENCE [LARGE SCALE GENOMIC DNA]</scope>
    <source>
        <strain evidence="2 3">NCAIM B.02415</strain>
    </source>
</reference>
<keyword evidence="1 2" id="KW-0808">Transferase</keyword>
<organism evidence="2 3">
    <name type="scientific">Mucilaginibacter angelicae</name>
    <dbReference type="NCBI Taxonomy" id="869718"/>
    <lineage>
        <taxon>Bacteria</taxon>
        <taxon>Pseudomonadati</taxon>
        <taxon>Bacteroidota</taxon>
        <taxon>Sphingobacteriia</taxon>
        <taxon>Sphingobacteriales</taxon>
        <taxon>Sphingobacteriaceae</taxon>
        <taxon>Mucilaginibacter</taxon>
    </lineage>
</organism>
<evidence type="ECO:0000313" key="2">
    <source>
        <dbReference type="EMBL" id="MFC0512956.1"/>
    </source>
</evidence>
<evidence type="ECO:0000313" key="3">
    <source>
        <dbReference type="Proteomes" id="UP001589828"/>
    </source>
</evidence>
<dbReference type="InterPro" id="IPR003673">
    <property type="entry name" value="CoA-Trfase_fam_III"/>
</dbReference>
<dbReference type="Proteomes" id="UP001589828">
    <property type="component" value="Unassembled WGS sequence"/>
</dbReference>
<gene>
    <name evidence="2" type="ORF">ACFFGT_02055</name>
</gene>
<comment type="caution">
    <text evidence="2">The sequence shown here is derived from an EMBL/GenBank/DDBJ whole genome shotgun (WGS) entry which is preliminary data.</text>
</comment>
<dbReference type="SUPFAM" id="SSF89796">
    <property type="entry name" value="CoA-transferase family III (CaiB/BaiF)"/>
    <property type="match status" value="1"/>
</dbReference>
<dbReference type="Gene3D" id="3.40.50.10540">
    <property type="entry name" value="Crotonobetainyl-coa:carnitine coa-transferase, domain 1"/>
    <property type="match status" value="1"/>
</dbReference>
<dbReference type="GO" id="GO:0016740">
    <property type="term" value="F:transferase activity"/>
    <property type="evidence" value="ECO:0007669"/>
    <property type="project" value="UniProtKB-KW"/>
</dbReference>
<sequence>MTNSKGIFSNLKVIDCASFIAGPAAATILSDFGADVIKIEPPGMGDPHRFLYMVEPNPKSKKNYFWQLTNRNKRSISLNLKDAEAQKILKKLIAEADVFVVNFPPHVRKPLGITYEQVSEINPKLIYADITGYGEKGPEADKPGFDITAYWARTGLMDSARNEGSPPAIPVSGIGDHATASTLYGAIVTGLYRREKTGTGCKVSTSLIAEGAWAAAGWIQAALDGVTVSGTSGDREKPHNALANTYQTSDDRWLILAFVAEAKDWPGLVNALARPELLSDTRFADPKARHSNAIELMQVLQEEFIKHPLSYWREVLDQVHVTFGVVQTISEIARDPQLIANDVIRQIENGDADTSMQTVDSPLKVWGEEKVAPRLAPGLGQHTTEILKHLGYNDAEIEQLKLAGAIA</sequence>
<dbReference type="PANTHER" id="PTHR48207">
    <property type="entry name" value="SUCCINATE--HYDROXYMETHYLGLUTARATE COA-TRANSFERASE"/>
    <property type="match status" value="1"/>
</dbReference>
<dbReference type="InterPro" id="IPR050483">
    <property type="entry name" value="CoA-transferase_III_domain"/>
</dbReference>
<dbReference type="PANTHER" id="PTHR48207:SF3">
    <property type="entry name" value="SUCCINATE--HYDROXYMETHYLGLUTARATE COA-TRANSFERASE"/>
    <property type="match status" value="1"/>
</dbReference>
<dbReference type="Pfam" id="PF02515">
    <property type="entry name" value="CoA_transf_3"/>
    <property type="match status" value="1"/>
</dbReference>
<proteinExistence type="predicted"/>
<protein>
    <submittedName>
        <fullName evidence="2">CaiB/BaiF CoA transferase family protein</fullName>
    </submittedName>
</protein>
<dbReference type="InterPro" id="IPR044855">
    <property type="entry name" value="CoA-Trfase_III_dom3_sf"/>
</dbReference>
<keyword evidence="3" id="KW-1185">Reference proteome</keyword>
<dbReference type="InterPro" id="IPR023606">
    <property type="entry name" value="CoA-Trfase_III_dom_1_sf"/>
</dbReference>
<evidence type="ECO:0000256" key="1">
    <source>
        <dbReference type="ARBA" id="ARBA00022679"/>
    </source>
</evidence>
<dbReference type="RefSeq" id="WP_377020831.1">
    <property type="nucleotide sequence ID" value="NZ_JBHLTS010000004.1"/>
</dbReference>
<dbReference type="EMBL" id="JBHLTS010000004">
    <property type="protein sequence ID" value="MFC0512956.1"/>
    <property type="molecule type" value="Genomic_DNA"/>
</dbReference>